<sequence>MKQRLIYGVMFLLSLTAFSCSVSAEENPEQFMGGYSVEGIPNEHQIDKNVSYFFLHEQPGEKDQIKIKVINNSDKEKTFTIKITDANTNINGLVDYTGRLKNYKTLKKPLTSMVHPLEEEVKVPPKSEKVAELDVQMPSEELEGGTLGGVVVSEKSSDKEKDQNVAVENTYSYTIGILLANDPNVKINQNKSVELEKVAAVLSDGKKVVQANILNPHPYIFGEATVEGKILDETGKKVIQEEKKEQVKIAPQSFFPFQFDWKKEELKPGSYLFEGKVITKEDEWTFKKKFSITETEAKEINNKSVFKIQIPAWLSYGSLIIACLTLISMVLVIKRRKEYDH</sequence>
<name>A0AAW8TGT6_9ENTE</name>
<feature type="domain" description="WxL Interacting Protein peptidoglycan binding" evidence="3">
    <location>
        <begin position="35"/>
        <end position="153"/>
    </location>
</feature>
<reference evidence="5" key="1">
    <citation type="submission" date="2023-03" db="EMBL/GenBank/DDBJ databases">
        <authorList>
            <person name="Shen W."/>
            <person name="Cai J."/>
        </authorList>
    </citation>
    <scope>NUCLEOTIDE SEQUENCE</scope>
    <source>
        <strain evidence="5">Y15</strain>
    </source>
</reference>
<evidence type="ECO:0000313" key="5">
    <source>
        <dbReference type="EMBL" id="MDT2545955.1"/>
    </source>
</evidence>
<accession>A0AAW8TGT6</accession>
<feature type="chain" id="PRO_5043600315" evidence="2">
    <location>
        <begin position="25"/>
        <end position="341"/>
    </location>
</feature>
<gene>
    <name evidence="5" type="ORF">P7D69_16520</name>
</gene>
<organism evidence="5 6">
    <name type="scientific">Enterococcus raffinosus</name>
    <dbReference type="NCBI Taxonomy" id="71452"/>
    <lineage>
        <taxon>Bacteria</taxon>
        <taxon>Bacillati</taxon>
        <taxon>Bacillota</taxon>
        <taxon>Bacilli</taxon>
        <taxon>Lactobacillales</taxon>
        <taxon>Enterococcaceae</taxon>
        <taxon>Enterococcus</taxon>
    </lineage>
</organism>
<proteinExistence type="predicted"/>
<evidence type="ECO:0000313" key="6">
    <source>
        <dbReference type="Proteomes" id="UP001254770"/>
    </source>
</evidence>
<dbReference type="PROSITE" id="PS51257">
    <property type="entry name" value="PROKAR_LIPOPROTEIN"/>
    <property type="match status" value="1"/>
</dbReference>
<evidence type="ECO:0000256" key="2">
    <source>
        <dbReference type="SAM" id="SignalP"/>
    </source>
</evidence>
<feature type="transmembrane region" description="Helical" evidence="1">
    <location>
        <begin position="313"/>
        <end position="333"/>
    </location>
</feature>
<keyword evidence="1" id="KW-0472">Membrane</keyword>
<dbReference type="InterPro" id="IPR010317">
    <property type="entry name" value="WxLIP_PGBD"/>
</dbReference>
<feature type="signal peptide" evidence="2">
    <location>
        <begin position="1"/>
        <end position="24"/>
    </location>
</feature>
<keyword evidence="2" id="KW-0732">Signal</keyword>
<feature type="domain" description="WxL Interacting Protein host binding" evidence="4">
    <location>
        <begin position="163"/>
        <end position="302"/>
    </location>
</feature>
<keyword evidence="1" id="KW-1133">Transmembrane helix</keyword>
<dbReference type="AlphaFoldDB" id="A0AAW8TGT6"/>
<keyword evidence="1" id="KW-0812">Transmembrane</keyword>
<dbReference type="InterPro" id="IPR021759">
    <property type="entry name" value="WxLIP_HBD"/>
</dbReference>
<dbReference type="EMBL" id="JARPXL010000021">
    <property type="protein sequence ID" value="MDT2545955.1"/>
    <property type="molecule type" value="Genomic_DNA"/>
</dbReference>
<dbReference type="Pfam" id="PF11797">
    <property type="entry name" value="WxLIP_HBD"/>
    <property type="match status" value="1"/>
</dbReference>
<dbReference type="RefSeq" id="WP_311817060.1">
    <property type="nucleotide sequence ID" value="NZ_JARPXG010000052.1"/>
</dbReference>
<evidence type="ECO:0000259" key="3">
    <source>
        <dbReference type="Pfam" id="PF06030"/>
    </source>
</evidence>
<evidence type="ECO:0000256" key="1">
    <source>
        <dbReference type="SAM" id="Phobius"/>
    </source>
</evidence>
<evidence type="ECO:0000259" key="4">
    <source>
        <dbReference type="Pfam" id="PF11797"/>
    </source>
</evidence>
<dbReference type="Pfam" id="PF06030">
    <property type="entry name" value="WxLIP_PGBD"/>
    <property type="match status" value="1"/>
</dbReference>
<protein>
    <submittedName>
        <fullName evidence="5">DUF916 and DUF3324 domain-containing protein</fullName>
    </submittedName>
</protein>
<dbReference type="Proteomes" id="UP001254770">
    <property type="component" value="Unassembled WGS sequence"/>
</dbReference>
<comment type="caution">
    <text evidence="5">The sequence shown here is derived from an EMBL/GenBank/DDBJ whole genome shotgun (WGS) entry which is preliminary data.</text>
</comment>